<dbReference type="EMBL" id="BK014300">
    <property type="protein sequence ID" value="DAF42297.1"/>
    <property type="molecule type" value="Viral_cRNA"/>
</dbReference>
<dbReference type="RefSeq" id="YP_010802257.1">
    <property type="nucleotide sequence ID" value="NC_076973.1"/>
</dbReference>
<dbReference type="GO" id="GO:0030430">
    <property type="term" value="C:host cell cytoplasm"/>
    <property type="evidence" value="ECO:0007669"/>
    <property type="project" value="UniProtKB-SubCell"/>
</dbReference>
<comment type="similarity">
    <text evidence="9">Belongs to the nucleorhabdovirus nucleocapsid protein family.</text>
</comment>
<feature type="compositionally biased region" description="Basic and acidic residues" evidence="10">
    <location>
        <begin position="421"/>
        <end position="435"/>
    </location>
</feature>
<dbReference type="GO" id="GO:0019013">
    <property type="term" value="C:viral nucleocapsid"/>
    <property type="evidence" value="ECO:0007669"/>
    <property type="project" value="UniProtKB-UniRule"/>
</dbReference>
<keyword evidence="12" id="KW-1185">Reference proteome</keyword>
<keyword evidence="5 9" id="KW-0694">RNA-binding</keyword>
<comment type="function">
    <text evidence="9">Encapsidates the genome, protecting it from nucleases. The encapsidated genomic RNA is termed the nucleocapsid (NC) and serves as template for viral transcription and replication.</text>
</comment>
<evidence type="ECO:0000256" key="7">
    <source>
        <dbReference type="ARBA" id="ARBA00023274"/>
    </source>
</evidence>
<dbReference type="GeneID" id="80540983"/>
<comment type="subcellular location">
    <subcellularLocation>
        <location evidence="9">Virion</location>
    </subcellularLocation>
    <subcellularLocation>
        <location evidence="9">Host cytoplasm</location>
    </subcellularLocation>
</comment>
<organism evidence="11 12">
    <name type="scientific">Plectranthus aromaticus virus 1</name>
    <dbReference type="NCBI Taxonomy" id="2793738"/>
    <lineage>
        <taxon>Viruses</taxon>
        <taxon>Riboviria</taxon>
        <taxon>Orthornavirae</taxon>
        <taxon>Negarnaviricota</taxon>
        <taxon>Haploviricotina</taxon>
        <taxon>Monjiviricetes</taxon>
        <taxon>Mononegavirales</taxon>
        <taxon>Rhabdoviridae</taxon>
        <taxon>Betarhabdovirinae</taxon>
        <taxon>Betanucleorhabdovirus</taxon>
        <taxon>Betanucleorhabdovirus plectranthi</taxon>
    </lineage>
</organism>
<dbReference type="Pfam" id="PF03216">
    <property type="entry name" value="Rhabdo_ncap_2"/>
    <property type="match status" value="1"/>
</dbReference>
<evidence type="ECO:0000256" key="5">
    <source>
        <dbReference type="ARBA" id="ARBA00022884"/>
    </source>
</evidence>
<evidence type="ECO:0000313" key="12">
    <source>
        <dbReference type="Proteomes" id="UP001161647"/>
    </source>
</evidence>
<evidence type="ECO:0000256" key="3">
    <source>
        <dbReference type="ARBA" id="ARBA00022561"/>
    </source>
</evidence>
<keyword evidence="2 9" id="KW-1139">Helical capsid protein</keyword>
<evidence type="ECO:0000256" key="4">
    <source>
        <dbReference type="ARBA" id="ARBA00022844"/>
    </source>
</evidence>
<protein>
    <recommendedName>
        <fullName evidence="1 9">Nucleoprotein</fullName>
        <shortName evidence="9">NP</shortName>
        <shortName evidence="9">Protein N</shortName>
    </recommendedName>
    <alternativeName>
        <fullName evidence="8 9">Nucleocapsid protein</fullName>
    </alternativeName>
</protein>
<evidence type="ECO:0000256" key="10">
    <source>
        <dbReference type="SAM" id="MobiDB-lite"/>
    </source>
</evidence>
<keyword evidence="7 9" id="KW-0687">Ribonucleoprotein</keyword>
<accession>A0A8D9PGY6</accession>
<reference evidence="11" key="1">
    <citation type="journal article" date="2021" name="J. Anim. Genet.">
        <title>Illuminating the plant rhabdovirus landscape through metatranscriptomics data.</title>
        <authorList>
            <person name="Bejerman N."/>
            <person name="Dietzgen R.G."/>
            <person name="Debat H."/>
        </authorList>
    </citation>
    <scope>NUCLEOTIDE SEQUENCE</scope>
</reference>
<dbReference type="GO" id="GO:0003723">
    <property type="term" value="F:RNA binding"/>
    <property type="evidence" value="ECO:0007669"/>
    <property type="project" value="UniProtKB-UniRule"/>
</dbReference>
<proteinExistence type="inferred from homology"/>
<feature type="region of interest" description="Disordered" evidence="10">
    <location>
        <begin position="417"/>
        <end position="450"/>
    </location>
</feature>
<dbReference type="InterPro" id="IPR004902">
    <property type="entry name" value="Rhabdo_ncap_2"/>
</dbReference>
<sequence length="450" mass="50204">MEVSLNELQAIREDFGQLRAGARPEISAGQCVYKEYSFNEAAKTSIYKLHDMTDEEITSAFTQLTSPDTREMSEDNLLILVQAALNLKHPVTKAKIFTHPWTPATLCPDYATAAPSKSNKVSMIKETSSAARTVVVPSASADAMDTHSDEELSLQANAVSFLFSWLTRFAVKSPSAALSLQYAKLKETFMKFYQKNSRVFDSFTPDPTWVICLRNAFDAFIRVRNTLVLHVAAAETSTKSDPRAFNVLRYLYFQNLEFMGMHAYVSIVTIMNKVALPPALVLTWLRMNGSELAIDEAYKIMSTLDNGMIENGAIKERLWKYARLLDAGYFNRLQTSYSAELMATLAYIEIKLGISQEVGYASPLNIFVISNNTHIKEIGKAKAEAFIECKNNVISLSKDASVVDKIYAKRQGTATMAVQDNEAKRKAPISEDETAKKKRPPPVNLPPPPF</sequence>
<evidence type="ECO:0000256" key="6">
    <source>
        <dbReference type="ARBA" id="ARBA00023086"/>
    </source>
</evidence>
<feature type="compositionally biased region" description="Pro residues" evidence="10">
    <location>
        <begin position="441"/>
        <end position="450"/>
    </location>
</feature>
<evidence type="ECO:0000256" key="8">
    <source>
        <dbReference type="ARBA" id="ARBA00033344"/>
    </source>
</evidence>
<keyword evidence="9" id="KW-1035">Host cytoplasm</keyword>
<dbReference type="Proteomes" id="UP001161647">
    <property type="component" value="Segment"/>
</dbReference>
<dbReference type="GO" id="GO:0019029">
    <property type="term" value="C:helical viral capsid"/>
    <property type="evidence" value="ECO:0007669"/>
    <property type="project" value="UniProtKB-UniRule"/>
</dbReference>
<reference evidence="11" key="2">
    <citation type="journal article" date="2021" name="Viruses">
        <title>Illuminating the Plant Rhabdovirus Landscape through Metatranscriptomics Data.</title>
        <authorList>
            <person name="Bejerman N."/>
            <person name="Dietzgen R.G."/>
            <person name="Debat H."/>
        </authorList>
    </citation>
    <scope>NUCLEOTIDE SEQUENCE</scope>
</reference>
<name>A0A8D9PGY6_9RHAB</name>
<evidence type="ECO:0000256" key="1">
    <source>
        <dbReference type="ARBA" id="ARBA00014389"/>
    </source>
</evidence>
<dbReference type="KEGG" id="vg:80540983"/>
<dbReference type="GO" id="GO:1990904">
    <property type="term" value="C:ribonucleoprotein complex"/>
    <property type="evidence" value="ECO:0007669"/>
    <property type="project" value="UniProtKB-UniRule"/>
</dbReference>
<comment type="subunit">
    <text evidence="9">Homomultimerizes to form the nucleocapsid. Binds to viral genomic RNA.</text>
</comment>
<evidence type="ECO:0000256" key="2">
    <source>
        <dbReference type="ARBA" id="ARBA00022497"/>
    </source>
</evidence>
<evidence type="ECO:0000313" key="11">
    <source>
        <dbReference type="EMBL" id="DAF42297.1"/>
    </source>
</evidence>
<keyword evidence="4 9" id="KW-0946">Virion</keyword>
<keyword evidence="3 9" id="KW-0167">Capsid protein</keyword>
<evidence type="ECO:0000256" key="9">
    <source>
        <dbReference type="RuleBase" id="RU369108"/>
    </source>
</evidence>
<keyword evidence="6 9" id="KW-0543">Viral nucleoprotein</keyword>